<protein>
    <submittedName>
        <fullName evidence="1">Uncharacterized protein</fullName>
    </submittedName>
</protein>
<organism evidence="1">
    <name type="scientific">Cryptosporidium parvum</name>
    <dbReference type="NCBI Taxonomy" id="5807"/>
    <lineage>
        <taxon>Eukaryota</taxon>
        <taxon>Sar</taxon>
        <taxon>Alveolata</taxon>
        <taxon>Apicomplexa</taxon>
        <taxon>Conoidasida</taxon>
        <taxon>Coccidia</taxon>
        <taxon>Eucoccidiorida</taxon>
        <taxon>Eimeriorina</taxon>
        <taxon>Cryptosporidiidae</taxon>
        <taxon>Cryptosporidium</taxon>
    </lineage>
</organism>
<dbReference type="EMBL" id="FX115671">
    <property type="protein sequence ID" value="BAJ77774.1"/>
    <property type="molecule type" value="mRNA"/>
</dbReference>
<proteinExistence type="evidence at transcript level"/>
<evidence type="ECO:0000313" key="1">
    <source>
        <dbReference type="EMBL" id="BAJ77774.1"/>
    </source>
</evidence>
<name>F0X5A3_CRYPV</name>
<sequence>MKMGLLINYFNY</sequence>
<reference evidence="1" key="1">
    <citation type="submission" date="2011-02" db="EMBL/GenBank/DDBJ databases">
        <title>Construction and analysis of full-length cDNA library of Cryptosporidium parvum.</title>
        <authorList>
            <person name="Yamagishi J."/>
            <person name="Wakaguri H."/>
            <person name="Sugano S."/>
            <person name="Kawano S."/>
            <person name="Fujisaki K."/>
            <person name="Sugimoto C."/>
            <person name="Watanabe J."/>
            <person name="Suzuki Y."/>
            <person name="Kimata I."/>
            <person name="Xuan X."/>
        </authorList>
    </citation>
    <scope>NUCLEOTIDE SEQUENCE</scope>
    <source>
        <strain evidence="1">HNJ-1</strain>
    </source>
</reference>
<accession>F0X5A3</accession>